<keyword evidence="2" id="KW-1185">Reference proteome</keyword>
<evidence type="ECO:0000313" key="2">
    <source>
        <dbReference type="Proteomes" id="UP000326903"/>
    </source>
</evidence>
<organism evidence="1 2">
    <name type="scientific">Ginsengibacter hankyongi</name>
    <dbReference type="NCBI Taxonomy" id="2607284"/>
    <lineage>
        <taxon>Bacteria</taxon>
        <taxon>Pseudomonadati</taxon>
        <taxon>Bacteroidota</taxon>
        <taxon>Chitinophagia</taxon>
        <taxon>Chitinophagales</taxon>
        <taxon>Chitinophagaceae</taxon>
        <taxon>Ginsengibacter</taxon>
    </lineage>
</organism>
<proteinExistence type="predicted"/>
<name>A0A5J5IGW6_9BACT</name>
<dbReference type="RefSeq" id="WP_150414565.1">
    <property type="nucleotide sequence ID" value="NZ_VYQF01000002.1"/>
</dbReference>
<dbReference type="Proteomes" id="UP000326903">
    <property type="component" value="Unassembled WGS sequence"/>
</dbReference>
<dbReference type="AlphaFoldDB" id="A0A5J5IGW6"/>
<sequence>MNPQTKIHLSKLEIELAQNKEWILTKRSIINKVCKLFGEMHKIYKQIAGQETSLIIDRYKNSGGKISKGENYKELPYVIMDYPALFTKENIFAIRTMFWWGNFFSISLHLSGKKFQLQKDLSKLFLFLQENNFYICVCEDEWQHNFEPSNYVKVSDFDQNKFREISNRNFFKIAKRLEINKWDTAPEFLEKSFTEIIEFLKISFPAGEKDL</sequence>
<evidence type="ECO:0000313" key="1">
    <source>
        <dbReference type="EMBL" id="KAA9039156.1"/>
    </source>
</evidence>
<comment type="caution">
    <text evidence="1">The sequence shown here is derived from an EMBL/GenBank/DDBJ whole genome shotgun (WGS) entry which is preliminary data.</text>
</comment>
<accession>A0A5J5IGW6</accession>
<gene>
    <name evidence="1" type="ORF">FW778_09995</name>
</gene>
<reference evidence="1 2" key="1">
    <citation type="submission" date="2019-09" db="EMBL/GenBank/DDBJ databases">
        <title>Draft genome sequence of Ginsengibacter sp. BR5-29.</title>
        <authorList>
            <person name="Im W.-T."/>
        </authorList>
    </citation>
    <scope>NUCLEOTIDE SEQUENCE [LARGE SCALE GENOMIC DNA]</scope>
    <source>
        <strain evidence="1 2">BR5-29</strain>
    </source>
</reference>
<dbReference type="EMBL" id="VYQF01000002">
    <property type="protein sequence ID" value="KAA9039156.1"/>
    <property type="molecule type" value="Genomic_DNA"/>
</dbReference>
<protein>
    <submittedName>
        <fullName evidence="1">Uncharacterized protein</fullName>
    </submittedName>
</protein>